<name>A0A0D1YIS3_9PEZI</name>
<gene>
    <name evidence="4" type="ORF">PV09_07752</name>
</gene>
<dbReference type="RefSeq" id="XP_016210641.1">
    <property type="nucleotide sequence ID" value="XM_016361562.1"/>
</dbReference>
<evidence type="ECO:0000313" key="5">
    <source>
        <dbReference type="Proteomes" id="UP000053259"/>
    </source>
</evidence>
<dbReference type="OrthoDB" id="5429634at2759"/>
<feature type="domain" description="DUF6536" evidence="3">
    <location>
        <begin position="70"/>
        <end position="221"/>
    </location>
</feature>
<dbReference type="PANTHER" id="PTHR35395:SF1">
    <property type="entry name" value="DUF6536 DOMAIN-CONTAINING PROTEIN"/>
    <property type="match status" value="1"/>
</dbReference>
<feature type="transmembrane region" description="Helical" evidence="2">
    <location>
        <begin position="181"/>
        <end position="198"/>
    </location>
</feature>
<dbReference type="Proteomes" id="UP000053259">
    <property type="component" value="Unassembled WGS sequence"/>
</dbReference>
<feature type="transmembrane region" description="Helical" evidence="2">
    <location>
        <begin position="592"/>
        <end position="625"/>
    </location>
</feature>
<dbReference type="InterPro" id="IPR046623">
    <property type="entry name" value="DUF6536"/>
</dbReference>
<feature type="transmembrane region" description="Helical" evidence="2">
    <location>
        <begin position="476"/>
        <end position="498"/>
    </location>
</feature>
<feature type="transmembrane region" description="Helical" evidence="2">
    <location>
        <begin position="645"/>
        <end position="668"/>
    </location>
</feature>
<organism evidence="4 5">
    <name type="scientific">Verruconis gallopava</name>
    <dbReference type="NCBI Taxonomy" id="253628"/>
    <lineage>
        <taxon>Eukaryota</taxon>
        <taxon>Fungi</taxon>
        <taxon>Dikarya</taxon>
        <taxon>Ascomycota</taxon>
        <taxon>Pezizomycotina</taxon>
        <taxon>Dothideomycetes</taxon>
        <taxon>Pleosporomycetidae</taxon>
        <taxon>Venturiales</taxon>
        <taxon>Sympoventuriaceae</taxon>
        <taxon>Verruconis</taxon>
    </lineage>
</organism>
<accession>A0A0D1YIS3</accession>
<keyword evidence="2" id="KW-0472">Membrane</keyword>
<feature type="region of interest" description="Disordered" evidence="1">
    <location>
        <begin position="17"/>
        <end position="37"/>
    </location>
</feature>
<evidence type="ECO:0000313" key="4">
    <source>
        <dbReference type="EMBL" id="KIW00772.1"/>
    </source>
</evidence>
<feature type="transmembrane region" description="Helical" evidence="2">
    <location>
        <begin position="386"/>
        <end position="410"/>
    </location>
</feature>
<sequence>MANYFQQWAPQFTQNTEYQPVHNPHSEEPPSNVGKPSEFFIQDHQNQELLLPQSRYKSPRLFRSNFGGLKRTLVFFLCVALSVLLVNIFWLLYAKTHYGGIESGYGIIQRGDCNEVKKTNTWLHLLINILSTLLLTGSNAFMSTYSCPSRKEVDRAHARKKWLHVGMLSFRNLTRIAKRKSLVVILLCLSSVPFHLLYNSMVFVSLSSNNYYWAVATEDFANGEPFNLTGPLFSFGGSGEFFRIPQLPDGSADSTLAAIPYDQGEVDKLYAYFDGIQQNASKWETLSNYDCIKAYSNVFLAGRRNVILVSSQRNDTNSILKYDSSVLVSGNLDNNWWICSSNGQDGGNLVCQPDSYLPKADEWTVFGYPIDHCLSEQVEDVCEVEFSLLIMILVISFNLLKVLAMSFVLWRYKTEHILTSVGDAAASFLAREDDTTRGMCLADRVNIKHLWRIPGAGLPYSDKRLRWAQSVNKGKWTFFALLLGVSYGLIALFGAWGFSHTKKRGVSMSFSSLWQLGFGTPHQDAIVIYDLQGISTIGMAVLANLPQIFLAMVWLLYMGIITTMFLASDWARYSSRAQSLMVSSPKGEQRSMWFLGAPFAYGSVLLVLQIILHWLISQAIFVISIMIYNPDGSPAQSLSKFVNCGYSPIAIIFSIIGATVIVMSAIALSMRRFPTGAPPVVATCSAAISSACHLTAGLHNEAVVYEKLLWGQSSVGLNGVAHCSLVPASHARTGQVQPPIPGRLYSGLEHDPLY</sequence>
<evidence type="ECO:0000256" key="1">
    <source>
        <dbReference type="SAM" id="MobiDB-lite"/>
    </source>
</evidence>
<dbReference type="Pfam" id="PF20163">
    <property type="entry name" value="DUF6536"/>
    <property type="match status" value="1"/>
</dbReference>
<dbReference type="EMBL" id="KN847560">
    <property type="protein sequence ID" value="KIW00772.1"/>
    <property type="molecule type" value="Genomic_DNA"/>
</dbReference>
<feature type="transmembrane region" description="Helical" evidence="2">
    <location>
        <begin position="548"/>
        <end position="571"/>
    </location>
</feature>
<evidence type="ECO:0000259" key="3">
    <source>
        <dbReference type="Pfam" id="PF20163"/>
    </source>
</evidence>
<keyword evidence="2" id="KW-1133">Transmembrane helix</keyword>
<reference evidence="4 5" key="1">
    <citation type="submission" date="2015-01" db="EMBL/GenBank/DDBJ databases">
        <title>The Genome Sequence of Ochroconis gallopava CBS43764.</title>
        <authorList>
            <consortium name="The Broad Institute Genomics Platform"/>
            <person name="Cuomo C."/>
            <person name="de Hoog S."/>
            <person name="Gorbushina A."/>
            <person name="Stielow B."/>
            <person name="Teixiera M."/>
            <person name="Abouelleil A."/>
            <person name="Chapman S.B."/>
            <person name="Priest M."/>
            <person name="Young S.K."/>
            <person name="Wortman J."/>
            <person name="Nusbaum C."/>
            <person name="Birren B."/>
        </authorList>
    </citation>
    <scope>NUCLEOTIDE SEQUENCE [LARGE SCALE GENOMIC DNA]</scope>
    <source>
        <strain evidence="4 5">CBS 43764</strain>
    </source>
</reference>
<dbReference type="PANTHER" id="PTHR35395">
    <property type="entry name" value="DUF6536 DOMAIN-CONTAINING PROTEIN"/>
    <property type="match status" value="1"/>
</dbReference>
<feature type="transmembrane region" description="Helical" evidence="2">
    <location>
        <begin position="73"/>
        <end position="93"/>
    </location>
</feature>
<feature type="transmembrane region" description="Helical" evidence="2">
    <location>
        <begin position="122"/>
        <end position="142"/>
    </location>
</feature>
<dbReference type="HOGENOM" id="CLU_010112_0_0_1"/>
<dbReference type="VEuPathDB" id="FungiDB:PV09_07752"/>
<dbReference type="STRING" id="253628.A0A0D1YIS3"/>
<proteinExistence type="predicted"/>
<protein>
    <recommendedName>
        <fullName evidence="3">DUF6536 domain-containing protein</fullName>
    </recommendedName>
</protein>
<dbReference type="AlphaFoldDB" id="A0A0D1YIS3"/>
<dbReference type="GeneID" id="27315725"/>
<evidence type="ECO:0000256" key="2">
    <source>
        <dbReference type="SAM" id="Phobius"/>
    </source>
</evidence>
<keyword evidence="5" id="KW-1185">Reference proteome</keyword>
<keyword evidence="2" id="KW-0812">Transmembrane</keyword>
<dbReference type="InParanoid" id="A0A0D1YIS3"/>